<gene>
    <name evidence="1" type="ORF">RT41_GL000519</name>
</gene>
<protein>
    <submittedName>
        <fullName evidence="1">Uncharacterized protein</fullName>
    </submittedName>
</protein>
<accession>A0A2A5RIZ9</accession>
<dbReference type="STRING" id="1291764.GCA_001311235_03014"/>
<keyword evidence="2" id="KW-1185">Reference proteome</keyword>
<proteinExistence type="predicted"/>
<evidence type="ECO:0000313" key="1">
    <source>
        <dbReference type="EMBL" id="PCR99075.1"/>
    </source>
</evidence>
<dbReference type="Proteomes" id="UP000218181">
    <property type="component" value="Unassembled WGS sequence"/>
</dbReference>
<organism evidence="1 2">
    <name type="scientific">Lactococcus fujiensis JCM 16395</name>
    <dbReference type="NCBI Taxonomy" id="1291764"/>
    <lineage>
        <taxon>Bacteria</taxon>
        <taxon>Bacillati</taxon>
        <taxon>Bacillota</taxon>
        <taxon>Bacilli</taxon>
        <taxon>Lactobacillales</taxon>
        <taxon>Streptococcaceae</taxon>
        <taxon>Lactococcus</taxon>
    </lineage>
</organism>
<dbReference type="EMBL" id="JXJU01000013">
    <property type="protein sequence ID" value="PCR99075.1"/>
    <property type="molecule type" value="Genomic_DNA"/>
</dbReference>
<dbReference type="AlphaFoldDB" id="A0A2A5RIZ9"/>
<name>A0A2A5RIZ9_9LACT</name>
<evidence type="ECO:0000313" key="2">
    <source>
        <dbReference type="Proteomes" id="UP000218181"/>
    </source>
</evidence>
<sequence length="68" mass="8484">MYSSKQEAEADYYMIEYRFKEWISHWDFEPEIYELKIERFMKAYEFNNTLFNLCEKVINGYCGYYETA</sequence>
<reference evidence="1 2" key="1">
    <citation type="submission" date="2014-12" db="EMBL/GenBank/DDBJ databases">
        <title>Draft genome sequences of 10 type strains of Lactococcus.</title>
        <authorList>
            <person name="Sun Z."/>
            <person name="Zhong Z."/>
            <person name="Liu W."/>
            <person name="Zhang W."/>
            <person name="Zhang H."/>
        </authorList>
    </citation>
    <scope>NUCLEOTIDE SEQUENCE [LARGE SCALE GENOMIC DNA]</scope>
    <source>
        <strain evidence="1 2">JCM 16395</strain>
    </source>
</reference>
<comment type="caution">
    <text evidence="1">The sequence shown here is derived from an EMBL/GenBank/DDBJ whole genome shotgun (WGS) entry which is preliminary data.</text>
</comment>